<gene>
    <name evidence="1" type="ORF">SAMN05192558_12154</name>
</gene>
<sequence>MTESDVGGYRGEEDAFASYTAGVNPLAEQLRSVAGNLAPQGEFGDDAFSIIGGEVGLSQAIRDATQRQLRRVNGLADSMGGTAEAVRNTWTNLQGTEDDAAARLRRAAGDIA</sequence>
<evidence type="ECO:0000313" key="1">
    <source>
        <dbReference type="EMBL" id="SDP89873.1"/>
    </source>
</evidence>
<organism evidence="1 2">
    <name type="scientific">Actinokineospora alba</name>
    <dbReference type="NCBI Taxonomy" id="504798"/>
    <lineage>
        <taxon>Bacteria</taxon>
        <taxon>Bacillati</taxon>
        <taxon>Actinomycetota</taxon>
        <taxon>Actinomycetes</taxon>
        <taxon>Pseudonocardiales</taxon>
        <taxon>Pseudonocardiaceae</taxon>
        <taxon>Actinokineospora</taxon>
    </lineage>
</organism>
<proteinExistence type="predicted"/>
<reference evidence="2" key="1">
    <citation type="submission" date="2016-10" db="EMBL/GenBank/DDBJ databases">
        <authorList>
            <person name="Varghese N."/>
            <person name="Submissions S."/>
        </authorList>
    </citation>
    <scope>NUCLEOTIDE SEQUENCE [LARGE SCALE GENOMIC DNA]</scope>
    <source>
        <strain evidence="2">IBRC-M 10655</strain>
    </source>
</reference>
<keyword evidence="2" id="KW-1185">Reference proteome</keyword>
<dbReference type="Proteomes" id="UP000199651">
    <property type="component" value="Unassembled WGS sequence"/>
</dbReference>
<dbReference type="EMBL" id="FNJB01000021">
    <property type="protein sequence ID" value="SDP89873.1"/>
    <property type="molecule type" value="Genomic_DNA"/>
</dbReference>
<evidence type="ECO:0008006" key="3">
    <source>
        <dbReference type="Google" id="ProtNLM"/>
    </source>
</evidence>
<evidence type="ECO:0000313" key="2">
    <source>
        <dbReference type="Proteomes" id="UP000199651"/>
    </source>
</evidence>
<dbReference type="RefSeq" id="WP_091383980.1">
    <property type="nucleotide sequence ID" value="NZ_FNDV01000001.1"/>
</dbReference>
<name>A0A1H0WH26_9PSEU</name>
<dbReference type="AlphaFoldDB" id="A0A1H0WH26"/>
<dbReference type="OrthoDB" id="3700341at2"/>
<accession>A0A1H0WH26</accession>
<protein>
    <recommendedName>
        <fullName evidence="3">Excreted virulence factor EspC, type VII ESX diderm</fullName>
    </recommendedName>
</protein>
<dbReference type="STRING" id="504798.SAMN05421871_101634"/>